<feature type="transmembrane region" description="Helical" evidence="8">
    <location>
        <begin position="934"/>
        <end position="953"/>
    </location>
</feature>
<dbReference type="NCBIfam" id="TIGR00914">
    <property type="entry name" value="2A0601"/>
    <property type="match status" value="1"/>
</dbReference>
<feature type="transmembrane region" description="Helical" evidence="8">
    <location>
        <begin position="453"/>
        <end position="471"/>
    </location>
</feature>
<dbReference type="GO" id="GO:0042910">
    <property type="term" value="F:xenobiotic transmembrane transporter activity"/>
    <property type="evidence" value="ECO:0007669"/>
    <property type="project" value="TreeGrafter"/>
</dbReference>
<dbReference type="Gene3D" id="3.30.70.1430">
    <property type="entry name" value="Multidrug efflux transporter AcrB pore domain"/>
    <property type="match status" value="2"/>
</dbReference>
<dbReference type="Gene3D" id="3.30.70.1320">
    <property type="entry name" value="Multidrug efflux transporter AcrB pore domain like"/>
    <property type="match status" value="1"/>
</dbReference>
<dbReference type="RefSeq" id="WP_092700865.1">
    <property type="nucleotide sequence ID" value="NZ_FOSR01000001.1"/>
</dbReference>
<dbReference type="GO" id="GO:0005886">
    <property type="term" value="C:plasma membrane"/>
    <property type="evidence" value="ECO:0007669"/>
    <property type="project" value="UniProtKB-SubCell"/>
</dbReference>
<dbReference type="Gene3D" id="1.20.1640.10">
    <property type="entry name" value="Multidrug efflux transporter AcrB transmembrane domain"/>
    <property type="match status" value="2"/>
</dbReference>
<dbReference type="AlphaFoldDB" id="A0A1I3YA38"/>
<reference evidence="10" key="1">
    <citation type="submission" date="2016-10" db="EMBL/GenBank/DDBJ databases">
        <authorList>
            <person name="Varghese N."/>
            <person name="Submissions S."/>
        </authorList>
    </citation>
    <scope>NUCLEOTIDE SEQUENCE [LARGE SCALE GENOMIC DNA]</scope>
    <source>
        <strain evidence="10">MO64</strain>
    </source>
</reference>
<feature type="transmembrane region" description="Helical" evidence="8">
    <location>
        <begin position="376"/>
        <end position="395"/>
    </location>
</feature>
<dbReference type="InterPro" id="IPR004763">
    <property type="entry name" value="CusA-like"/>
</dbReference>
<dbReference type="SUPFAM" id="SSF82866">
    <property type="entry name" value="Multidrug efflux transporter AcrB transmembrane domain"/>
    <property type="match status" value="2"/>
</dbReference>
<evidence type="ECO:0000256" key="7">
    <source>
        <dbReference type="ARBA" id="ARBA00023136"/>
    </source>
</evidence>
<dbReference type="EMBL" id="FOSR01000001">
    <property type="protein sequence ID" value="SFK28718.1"/>
    <property type="molecule type" value="Genomic_DNA"/>
</dbReference>
<keyword evidence="5 8" id="KW-0812">Transmembrane</keyword>
<feature type="transmembrane region" description="Helical" evidence="8">
    <location>
        <begin position="30"/>
        <end position="50"/>
    </location>
</feature>
<dbReference type="PRINTS" id="PR00702">
    <property type="entry name" value="ACRIFLAVINRP"/>
</dbReference>
<keyword evidence="7 8" id="KW-0472">Membrane</keyword>
<proteinExistence type="inferred from homology"/>
<feature type="transmembrane region" description="Helical" evidence="8">
    <location>
        <begin position="903"/>
        <end position="922"/>
    </location>
</feature>
<dbReference type="SUPFAM" id="SSF82693">
    <property type="entry name" value="Multidrug efflux transporter AcrB pore domain, PN1, PN2, PC1 and PC2 subdomains"/>
    <property type="match status" value="3"/>
</dbReference>
<keyword evidence="6 8" id="KW-1133">Transmembrane helix</keyword>
<evidence type="ECO:0000313" key="10">
    <source>
        <dbReference type="Proteomes" id="UP000198725"/>
    </source>
</evidence>
<evidence type="ECO:0000256" key="4">
    <source>
        <dbReference type="ARBA" id="ARBA00022475"/>
    </source>
</evidence>
<evidence type="ECO:0000256" key="3">
    <source>
        <dbReference type="ARBA" id="ARBA00022448"/>
    </source>
</evidence>
<evidence type="ECO:0000313" key="9">
    <source>
        <dbReference type="EMBL" id="SFK28718.1"/>
    </source>
</evidence>
<comment type="similarity">
    <text evidence="2">Belongs to the resistance-nodulation-cell division (RND) (TC 2.A.6) family.</text>
</comment>
<comment type="subcellular location">
    <subcellularLocation>
        <location evidence="1">Cell membrane</location>
        <topology evidence="1">Multi-pass membrane protein</topology>
    </subcellularLocation>
</comment>
<evidence type="ECO:0000256" key="1">
    <source>
        <dbReference type="ARBA" id="ARBA00004651"/>
    </source>
</evidence>
<feature type="transmembrane region" description="Helical" evidence="8">
    <location>
        <begin position="879"/>
        <end position="896"/>
    </location>
</feature>
<organism evidence="9 10">
    <name type="scientific">Rhodanobacter glycinis</name>
    <dbReference type="NCBI Taxonomy" id="582702"/>
    <lineage>
        <taxon>Bacteria</taxon>
        <taxon>Pseudomonadati</taxon>
        <taxon>Pseudomonadota</taxon>
        <taxon>Gammaproteobacteria</taxon>
        <taxon>Lysobacterales</taxon>
        <taxon>Rhodanobacteraceae</taxon>
        <taxon>Rhodanobacter</taxon>
    </lineage>
</organism>
<dbReference type="InterPro" id="IPR027463">
    <property type="entry name" value="AcrB_DN_DC_subdom"/>
</dbReference>
<accession>A0A1I3YA38</accession>
<sequence length="1042" mass="112993">MSTPLTPEGNAPHKASIINRIVAFALEQRLLVILLSAALAAAGVWAYKVLPMNAYPNLSPRMVEIISQWPGHSAQEVERLITVPMEQGLNAIPGLISKRSISLYGLSDLTLTFGYGTDPYFPRQRVYNRLSGISLPAGVTPSVAPMSPPSGLVYRYVLQSSDRSPMELKTLDDWVVVPQYRSVPGVADDSAFGGGTMQYQVLLNPVKTAALGLSVSQVEASLAANNSNAGGGFYQQGGQFFYVRGLGRIKTLQDIGNIVLAVHNGTPVLVKDVADVKIGTAPRLGEFGYMNQNDAVEGVILGLTGSKTEDVLKQVEAKTKELNDTILPKDVKVHPFYDLTTLINQTKNVVMHNLTLGLVLVVVVLVFFLYDMRAGLIAAVTVPLALLFAFLCLDLKGAQANLLSIGAVDFGILVDGAIFMVENIFRELAARQGTEYNLKQVILSAAAEIDRPLVYAVAVIVASFLPIYFLTGPSGTLFRPMADTMIFALIGSLLVTLTLLPVLCGIFMRKGVRERRNAGFEKLKAWYVRGLRKTARVPWRVAGVCVVLFVITVVMMQNLGAEFMPHLDEGALWVRATMPYSIDFNEASKISPEIRKVLRSFPVVTTVTSELGRPDDGTDSTGLYNDEFFTGLKPYSEWHGKYRDKQALIKAINAKLTAKFAGIQFNYSQPAEDAVDEAETGLKSALAAKLYGPDLQVLQKEGKAIKAVMEKVRGITDITVVHELGQPNLAIHIDRAKIARYGLNVDDINNLINASIGGSVATEVVQGDKQFDLLVRLQKRFRNNPEEIGNIPVATPGGQEIPLKQLASIKVENGASFIYRENGSRYTGVQFSVQGRDLAGAVNDAIAQVAKNVKLPQGYHLEWGGEYKEYTASRAQMRVILPLTVLLIFALLFVLYGNFKFPLITVVGVLLSAPLGAVFAMWVTGTAFSVSSGIGFIVLFGVSVLTGVVYISCVNELRLGGMDIDEALHEAAVLRLRPIIMTALVAALGLLPAAIATGVGTDSQRPFALVIVAGMISRLVIGIFLMPTLYRLVARPGDHLQV</sequence>
<feature type="transmembrane region" description="Helical" evidence="8">
    <location>
        <begin position="974"/>
        <end position="995"/>
    </location>
</feature>
<dbReference type="PANTHER" id="PTHR32063:SF12">
    <property type="entry name" value="CATION EFFLUX SYSTEM PROTEIN"/>
    <property type="match status" value="1"/>
</dbReference>
<feature type="transmembrane region" description="Helical" evidence="8">
    <location>
        <begin position="486"/>
        <end position="508"/>
    </location>
</feature>
<dbReference type="Gene3D" id="3.30.70.1440">
    <property type="entry name" value="Multidrug efflux transporter AcrB pore domain"/>
    <property type="match status" value="1"/>
</dbReference>
<dbReference type="Gene3D" id="3.30.2090.10">
    <property type="entry name" value="Multidrug efflux transporter AcrB TolC docking domain, DN and DC subdomains"/>
    <property type="match status" value="2"/>
</dbReference>
<evidence type="ECO:0000256" key="2">
    <source>
        <dbReference type="ARBA" id="ARBA00010942"/>
    </source>
</evidence>
<dbReference type="Pfam" id="PF00873">
    <property type="entry name" value="ACR_tran"/>
    <property type="match status" value="1"/>
</dbReference>
<evidence type="ECO:0000256" key="5">
    <source>
        <dbReference type="ARBA" id="ARBA00022692"/>
    </source>
</evidence>
<evidence type="ECO:0000256" key="8">
    <source>
        <dbReference type="SAM" id="Phobius"/>
    </source>
</evidence>
<feature type="transmembrane region" description="Helical" evidence="8">
    <location>
        <begin position="1007"/>
        <end position="1026"/>
    </location>
</feature>
<protein>
    <submittedName>
        <fullName evidence="9">Cobalt-zinc-cadmium resistance protein CzcA</fullName>
    </submittedName>
</protein>
<keyword evidence="4" id="KW-1003">Cell membrane</keyword>
<dbReference type="SUPFAM" id="SSF82714">
    <property type="entry name" value="Multidrug efflux transporter AcrB TolC docking domain, DN and DC subdomains"/>
    <property type="match status" value="2"/>
</dbReference>
<evidence type="ECO:0000256" key="6">
    <source>
        <dbReference type="ARBA" id="ARBA00022989"/>
    </source>
</evidence>
<keyword evidence="10" id="KW-1185">Reference proteome</keyword>
<feature type="transmembrane region" description="Helical" evidence="8">
    <location>
        <begin position="537"/>
        <end position="556"/>
    </location>
</feature>
<dbReference type="GO" id="GO:0008324">
    <property type="term" value="F:monoatomic cation transmembrane transporter activity"/>
    <property type="evidence" value="ECO:0007669"/>
    <property type="project" value="InterPro"/>
</dbReference>
<keyword evidence="3" id="KW-0813">Transport</keyword>
<dbReference type="PANTHER" id="PTHR32063">
    <property type="match status" value="1"/>
</dbReference>
<dbReference type="Proteomes" id="UP000198725">
    <property type="component" value="Unassembled WGS sequence"/>
</dbReference>
<dbReference type="InterPro" id="IPR001036">
    <property type="entry name" value="Acrflvin-R"/>
</dbReference>
<feature type="transmembrane region" description="Helical" evidence="8">
    <location>
        <begin position="349"/>
        <end position="370"/>
    </location>
</feature>
<name>A0A1I3YA38_9GAMM</name>
<gene>
    <name evidence="9" type="ORF">SAMN05192579_101397</name>
</gene>